<protein>
    <submittedName>
        <fullName evidence="1">Uncharacterized protein</fullName>
    </submittedName>
</protein>
<evidence type="ECO:0000313" key="1">
    <source>
        <dbReference type="EMBL" id="ETO24734.1"/>
    </source>
</evidence>
<reference evidence="1 2" key="1">
    <citation type="journal article" date="2013" name="Curr. Biol.">
        <title>The Genome of the Foraminiferan Reticulomyxa filosa.</title>
        <authorList>
            <person name="Glockner G."/>
            <person name="Hulsmann N."/>
            <person name="Schleicher M."/>
            <person name="Noegel A.A."/>
            <person name="Eichinger L."/>
            <person name="Gallinger C."/>
            <person name="Pawlowski J."/>
            <person name="Sierra R."/>
            <person name="Euteneuer U."/>
            <person name="Pillet L."/>
            <person name="Moustafa A."/>
            <person name="Platzer M."/>
            <person name="Groth M."/>
            <person name="Szafranski K."/>
            <person name="Schliwa M."/>
        </authorList>
    </citation>
    <scope>NUCLEOTIDE SEQUENCE [LARGE SCALE GENOMIC DNA]</scope>
</reference>
<sequence length="205" mass="22790">MLVMNANGKLPIELATMSVDGDRKEVKDDVKADEKPSCGFELFMQLPENAFEKSECNTTEETEDGIDLQSLRNMTIDGKRRLFAICPFNDRTSIDVELSQSCPYQAIHKDVFNTSLPNTQSVDVHGYGGHTFAHPHSKLVSMGNSQKQCPFAKFAKNAPEMRKEAKCPFQSLAQKSDDHTLSSSQPITQSPVDEQLQMNAGCLLM</sequence>
<evidence type="ECO:0000313" key="2">
    <source>
        <dbReference type="Proteomes" id="UP000023152"/>
    </source>
</evidence>
<dbReference type="Proteomes" id="UP000023152">
    <property type="component" value="Unassembled WGS sequence"/>
</dbReference>
<dbReference type="AlphaFoldDB" id="X6NG36"/>
<gene>
    <name evidence="1" type="ORF">RFI_12421</name>
</gene>
<dbReference type="EMBL" id="ASPP01008995">
    <property type="protein sequence ID" value="ETO24734.1"/>
    <property type="molecule type" value="Genomic_DNA"/>
</dbReference>
<organism evidence="1 2">
    <name type="scientific">Reticulomyxa filosa</name>
    <dbReference type="NCBI Taxonomy" id="46433"/>
    <lineage>
        <taxon>Eukaryota</taxon>
        <taxon>Sar</taxon>
        <taxon>Rhizaria</taxon>
        <taxon>Retaria</taxon>
        <taxon>Foraminifera</taxon>
        <taxon>Monothalamids</taxon>
        <taxon>Reticulomyxidae</taxon>
        <taxon>Reticulomyxa</taxon>
    </lineage>
</organism>
<keyword evidence="2" id="KW-1185">Reference proteome</keyword>
<accession>X6NG36</accession>
<proteinExistence type="predicted"/>
<comment type="caution">
    <text evidence="1">The sequence shown here is derived from an EMBL/GenBank/DDBJ whole genome shotgun (WGS) entry which is preliminary data.</text>
</comment>
<name>X6NG36_RETFI</name>